<dbReference type="PRINTS" id="PR00085">
    <property type="entry name" value="THFDHDRGNASE"/>
</dbReference>
<dbReference type="PANTHER" id="PTHR48099:SF5">
    <property type="entry name" value="C-1-TETRAHYDROFOLATE SYNTHASE, CYTOPLASMIC"/>
    <property type="match status" value="1"/>
</dbReference>
<dbReference type="PANTHER" id="PTHR48099">
    <property type="entry name" value="C-1-TETRAHYDROFOLATE SYNTHASE, CYTOPLASMIC-RELATED"/>
    <property type="match status" value="1"/>
</dbReference>
<evidence type="ECO:0000313" key="3">
    <source>
        <dbReference type="EMBL" id="OGG65077.1"/>
    </source>
</evidence>
<reference evidence="3 4" key="1">
    <citation type="journal article" date="2016" name="Nat. Commun.">
        <title>Thousands of microbial genomes shed light on interconnected biogeochemical processes in an aquifer system.</title>
        <authorList>
            <person name="Anantharaman K."/>
            <person name="Brown C.T."/>
            <person name="Hug L.A."/>
            <person name="Sharon I."/>
            <person name="Castelle C.J."/>
            <person name="Probst A.J."/>
            <person name="Thomas B.C."/>
            <person name="Singh A."/>
            <person name="Wilkins M.J."/>
            <person name="Karaoz U."/>
            <person name="Brodie E.L."/>
            <person name="Williams K.H."/>
            <person name="Hubbard S.S."/>
            <person name="Banfield J.F."/>
        </authorList>
    </citation>
    <scope>NUCLEOTIDE SEQUENCE [LARGE SCALE GENOMIC DNA]</scope>
</reference>
<dbReference type="SUPFAM" id="SSF51735">
    <property type="entry name" value="NAD(P)-binding Rossmann-fold domains"/>
    <property type="match status" value="1"/>
</dbReference>
<comment type="caution">
    <text evidence="3">The sequence shown here is derived from an EMBL/GenBank/DDBJ whole genome shotgun (WGS) entry which is preliminary data.</text>
</comment>
<accession>A0A1F6DUR0</accession>
<dbReference type="Gene3D" id="3.40.50.720">
    <property type="entry name" value="NAD(P)-binding Rossmann-like Domain"/>
    <property type="match status" value="1"/>
</dbReference>
<dbReference type="EMBL" id="MFLJ01000001">
    <property type="protein sequence ID" value="OGG65077.1"/>
    <property type="molecule type" value="Genomic_DNA"/>
</dbReference>
<dbReference type="GO" id="GO:0004488">
    <property type="term" value="F:methylenetetrahydrofolate dehydrogenase (NADP+) activity"/>
    <property type="evidence" value="ECO:0007669"/>
    <property type="project" value="InterPro"/>
</dbReference>
<evidence type="ECO:0000259" key="2">
    <source>
        <dbReference type="Pfam" id="PF02882"/>
    </source>
</evidence>
<dbReference type="GO" id="GO:0005829">
    <property type="term" value="C:cytosol"/>
    <property type="evidence" value="ECO:0007669"/>
    <property type="project" value="TreeGrafter"/>
</dbReference>
<dbReference type="InterPro" id="IPR036291">
    <property type="entry name" value="NAD(P)-bd_dom_sf"/>
</dbReference>
<dbReference type="AlphaFoldDB" id="A0A1F6DUR0"/>
<dbReference type="Proteomes" id="UP000177232">
    <property type="component" value="Unassembled WGS sequence"/>
</dbReference>
<dbReference type="Gene3D" id="3.40.50.10860">
    <property type="entry name" value="Leucine Dehydrogenase, chain A, domain 1"/>
    <property type="match status" value="1"/>
</dbReference>
<feature type="domain" description="Tetrahydrofolate dehydrogenase/cyclohydrolase NAD(P)-binding" evidence="2">
    <location>
        <begin position="124"/>
        <end position="258"/>
    </location>
</feature>
<protein>
    <recommendedName>
        <fullName evidence="1">methenyltetrahydrofolate cyclohydrolase</fullName>
        <ecNumber evidence="1">3.5.4.9</ecNumber>
    </recommendedName>
</protein>
<gene>
    <name evidence="3" type="ORF">A3C94_02280</name>
</gene>
<dbReference type="Pfam" id="PF02882">
    <property type="entry name" value="THF_DHG_CYH_C"/>
    <property type="match status" value="1"/>
</dbReference>
<evidence type="ECO:0000256" key="1">
    <source>
        <dbReference type="ARBA" id="ARBA00012776"/>
    </source>
</evidence>
<dbReference type="GO" id="GO:0035999">
    <property type="term" value="P:tetrahydrofolate interconversion"/>
    <property type="evidence" value="ECO:0007669"/>
    <property type="project" value="TreeGrafter"/>
</dbReference>
<evidence type="ECO:0000313" key="4">
    <source>
        <dbReference type="Proteomes" id="UP000177232"/>
    </source>
</evidence>
<dbReference type="STRING" id="1798496.A3C94_02280"/>
<dbReference type="InterPro" id="IPR020631">
    <property type="entry name" value="THF_DH/CycHdrlase_NAD-bd_dom"/>
</dbReference>
<dbReference type="GO" id="GO:0004477">
    <property type="term" value="F:methenyltetrahydrofolate cyclohydrolase activity"/>
    <property type="evidence" value="ECO:0007669"/>
    <property type="project" value="UniProtKB-EC"/>
</dbReference>
<organism evidence="3 4">
    <name type="scientific">Candidatus Kaiserbacteria bacterium RIFCSPHIGHO2_02_FULL_55_17</name>
    <dbReference type="NCBI Taxonomy" id="1798496"/>
    <lineage>
        <taxon>Bacteria</taxon>
        <taxon>Candidatus Kaiseribacteriota</taxon>
    </lineage>
</organism>
<dbReference type="EC" id="3.5.4.9" evidence="1"/>
<proteinExistence type="predicted"/>
<dbReference type="SUPFAM" id="SSF53223">
    <property type="entry name" value="Aminoacid dehydrogenase-like, N-terminal domain"/>
    <property type="match status" value="1"/>
</dbReference>
<sequence>MIIDGRTLAKDILARAKTRAQALGRPPLVVALVASDTPATRSYLAMKAKRAVDAGCILETRALGAPFDDADAVIVQLPVPEGINQKEACDTITVEKDADVLSSATRGKFERGDADVLLPPVVGAVAEIFKTYAVEPRGKKAVVIGNGWLVGSPCAVWLTQQGAEVSVLTSKSDDLSAPLRGADIVVSGAGSQHLIKPDMLKQGVVLIDAGTSESDGTLAGDASPSCAPKCSLFTPVPGGVGPLAVACLFENAVALTEKAMNI</sequence>
<name>A0A1F6DUR0_9BACT</name>
<dbReference type="InterPro" id="IPR000672">
    <property type="entry name" value="THF_DH/CycHdrlase"/>
</dbReference>
<dbReference type="InterPro" id="IPR046346">
    <property type="entry name" value="Aminoacid_DH-like_N_sf"/>
</dbReference>